<dbReference type="Proteomes" id="UP000662770">
    <property type="component" value="Chromosome"/>
</dbReference>
<proteinExistence type="predicted"/>
<reference evidence="1 2" key="1">
    <citation type="submission" date="2021-03" db="EMBL/GenBank/DDBJ databases">
        <title>Novel species identification of genus Shewanella.</title>
        <authorList>
            <person name="Liu G."/>
            <person name="Zhang Q."/>
        </authorList>
    </citation>
    <scope>NUCLEOTIDE SEQUENCE [LARGE SCALE GENOMIC DNA]</scope>
    <source>
        <strain evidence="1 2">FJAT-51800</strain>
    </source>
</reference>
<organism evidence="1 2">
    <name type="scientific">Shewanella avicenniae</name>
    <dbReference type="NCBI Taxonomy" id="2814294"/>
    <lineage>
        <taxon>Bacteria</taxon>
        <taxon>Pseudomonadati</taxon>
        <taxon>Pseudomonadota</taxon>
        <taxon>Gammaproteobacteria</taxon>
        <taxon>Alteromonadales</taxon>
        <taxon>Shewanellaceae</taxon>
        <taxon>Shewanella</taxon>
    </lineage>
</organism>
<evidence type="ECO:0000313" key="1">
    <source>
        <dbReference type="EMBL" id="QSX32926.1"/>
    </source>
</evidence>
<name>A0ABX7QN91_9GAMM</name>
<protein>
    <submittedName>
        <fullName evidence="1">Uncharacterized protein</fullName>
    </submittedName>
</protein>
<evidence type="ECO:0000313" key="2">
    <source>
        <dbReference type="Proteomes" id="UP000662770"/>
    </source>
</evidence>
<dbReference type="RefSeq" id="WP_207354164.1">
    <property type="nucleotide sequence ID" value="NZ_CP071503.1"/>
</dbReference>
<dbReference type="InterPro" id="IPR059206">
    <property type="entry name" value="Sll1717-like"/>
</dbReference>
<dbReference type="EMBL" id="CP071503">
    <property type="protein sequence ID" value="QSX32926.1"/>
    <property type="molecule type" value="Genomic_DNA"/>
</dbReference>
<accession>A0ABX7QN91</accession>
<keyword evidence="2" id="KW-1185">Reference proteome</keyword>
<gene>
    <name evidence="1" type="ORF">JYB87_14430</name>
</gene>
<dbReference type="NCBIfam" id="NF047389">
    <property type="entry name" value="ATPase_Sll1717"/>
    <property type="match status" value="1"/>
</dbReference>
<sequence>MNTITVNLWDVNLFGNDAAEEEHEDIFQSYALERKEANKFLDENNKIQVVRAYKGEGKSALLRIVSNKLTREKINSVKIITTGVALSPNIESDDSDYWTREWKKNIVKLIASEIGSRIGFAYKDDAISLVEEAENNSFKERSFVSTIADRLKSSAIPLEYNKKSNSNHEQVLKRYLENGEKVWIVIDDVDQNFKNTEKNKIKVASFFTACRQIVNAIPEIRIRTCVRPNVWKIIKREYEALSHIEQYMYDIVWDLDRTVELLAKRVQGYFERNNNWVEVKKSLSDDIETRNKQLIYLVFESTMNWGAYNRTRPAQIILNTLSRSRPRWLIELCKVAAKSADSRGSKTIQINDITDQLEEFGKRRIDDTIAEFSSQCPQIEDIISAFSQQNERYPTSEILKLIDNRVLSSVNPKIFGVVGNPSNKEVAHFLFQVGFITARRDLDNGEYQHISFVEQPDLLKSRTNIDDGVSWEIHPVFRQALKLKNVETKQQAQRTRKRKSY</sequence>